<dbReference type="NCBIfam" id="TIGR02608">
    <property type="entry name" value="delta_60_rpt"/>
    <property type="match status" value="3"/>
</dbReference>
<dbReference type="NCBIfam" id="NF012209">
    <property type="entry name" value="LEPR-8K"/>
    <property type="match status" value="1"/>
</dbReference>
<evidence type="ECO:0000259" key="1">
    <source>
        <dbReference type="Pfam" id="PF16841"/>
    </source>
</evidence>
<comment type="caution">
    <text evidence="2">The sequence shown here is derived from an EMBL/GenBank/DDBJ whole genome shotgun (WGS) entry which is preliminary data.</text>
</comment>
<protein>
    <submittedName>
        <fullName evidence="2">Delta-60 repeat domain-containing protein</fullName>
    </submittedName>
</protein>
<proteinExistence type="predicted"/>
<dbReference type="InterPro" id="IPR013431">
    <property type="entry name" value="Delta_60_rpt"/>
</dbReference>
<name>A0ABY1Q641_9BACT</name>
<dbReference type="EMBL" id="FXUG01000006">
    <property type="protein sequence ID" value="SMP59307.1"/>
    <property type="molecule type" value="Genomic_DNA"/>
</dbReference>
<dbReference type="Gene3D" id="2.80.10.50">
    <property type="match status" value="1"/>
</dbReference>
<gene>
    <name evidence="2" type="ORF">SAMN06265222_106209</name>
</gene>
<feature type="domain" description="Carbohydrate binding module xylan-binding" evidence="1">
    <location>
        <begin position="180"/>
        <end position="266"/>
    </location>
</feature>
<dbReference type="Gene3D" id="2.60.60.40">
    <property type="match status" value="2"/>
</dbReference>
<sequence>MSLLNFRLSRSRKSRSRSSQVSSANRHRWDCQGRWECQALEPRVLLAGDVGAELGVVIDLRGQSGQEKVEVFAGDHYLGTRFLSTDWQRFDFNVQDAGLEGKDIRVNFINDLYQPELNLDRNVFVGTLFLNGEAIDPNTESAFSTSTWFAEDGIVAGAGRGSVLHANGYLQFGLPTGSRLTVYARGDEGGEQFTVQAGTEDFSPTTVSTDLQVYEFFLNETIVASSLRLRFDNDRYQPTEGIDFNLFVDRVVLDGVTYQAEAADVLQSGVVQSGVLKTGFLGSETLHANGYFQFDATTILGPRYAFDESVSGDGVIELEGGNFAFAASRSDGTFIGVSQSFGFGFPQSADSADVNVYDSNGNPDTSFSGDGSLALLPLVENVLEGSLQLTSLRATELLIDSQDRTVIALSLFGTDGEDGFFSKVWAIRLTRAGDLDASFGDAGIFRFDGDLPERLSHFHVDALDRLVATDGSHLVRLTSNGQVDTSFGVDGVQMFSSPSIDTQTSQITTRQDRSIVVLLSRPNPRADNNGYLLQFNEDGSVGTWFGESGVATLPRIGFSLGFDFSENYSDVVLDSQGRATLTGSRSVMRLTENGQLDATFGDRGLAKLPNDVISDGHWFRYATESGAVIDSEGRTVVATVDGFIRLDVAGRLDTSFSQDGYGVAMNVGTLTTFDTSKLQIDSQGRLFSPIRSVGNPAIAVWELV</sequence>
<dbReference type="RefSeq" id="WP_283432954.1">
    <property type="nucleotide sequence ID" value="NZ_FXUG01000006.1"/>
</dbReference>
<keyword evidence="3" id="KW-1185">Reference proteome</keyword>
<dbReference type="InterPro" id="IPR053786">
    <property type="entry name" value="LEPRxLL_CS"/>
</dbReference>
<dbReference type="InterPro" id="IPR031768">
    <property type="entry name" value="CBM60_xylan-bd"/>
</dbReference>
<dbReference type="Pfam" id="PF17164">
    <property type="entry name" value="DUF5122"/>
    <property type="match status" value="1"/>
</dbReference>
<evidence type="ECO:0000313" key="2">
    <source>
        <dbReference type="EMBL" id="SMP59307.1"/>
    </source>
</evidence>
<feature type="domain" description="Carbohydrate binding module xylan-binding" evidence="1">
    <location>
        <begin position="56"/>
        <end position="144"/>
    </location>
</feature>
<accession>A0ABY1Q641</accession>
<dbReference type="Proteomes" id="UP001158067">
    <property type="component" value="Unassembled WGS sequence"/>
</dbReference>
<evidence type="ECO:0000313" key="3">
    <source>
        <dbReference type="Proteomes" id="UP001158067"/>
    </source>
</evidence>
<organism evidence="2 3">
    <name type="scientific">Neorhodopirellula lusitana</name>
    <dbReference type="NCBI Taxonomy" id="445327"/>
    <lineage>
        <taxon>Bacteria</taxon>
        <taxon>Pseudomonadati</taxon>
        <taxon>Planctomycetota</taxon>
        <taxon>Planctomycetia</taxon>
        <taxon>Pirellulales</taxon>
        <taxon>Pirellulaceae</taxon>
        <taxon>Neorhodopirellula</taxon>
    </lineage>
</organism>
<reference evidence="2 3" key="1">
    <citation type="submission" date="2017-05" db="EMBL/GenBank/DDBJ databases">
        <authorList>
            <person name="Varghese N."/>
            <person name="Submissions S."/>
        </authorList>
    </citation>
    <scope>NUCLEOTIDE SEQUENCE [LARGE SCALE GENOMIC DNA]</scope>
    <source>
        <strain evidence="2 3">DSM 25457</strain>
    </source>
</reference>
<dbReference type="Pfam" id="PF16841">
    <property type="entry name" value="CBM60"/>
    <property type="match status" value="2"/>
</dbReference>